<evidence type="ECO:0000259" key="3">
    <source>
        <dbReference type="Pfam" id="PF13600"/>
    </source>
</evidence>
<proteinExistence type="predicted"/>
<dbReference type="AlphaFoldDB" id="A0A1M6MA44"/>
<dbReference type="InterPro" id="IPR037291">
    <property type="entry name" value="DUF4139"/>
</dbReference>
<accession>A0A1M6MA44</accession>
<name>A0A1M6MA44_9FLAO</name>
<sequence>MKTFSQSISPILIILFLVSGLQFTSAQTVLETNASLLDATIYSRGASLHHTAKQLSIPSGNSELVINQIAQNVNPQSIRVTSESNQITILSVSFERDYLVKGENMSSQYVELKKKYEDAKEILDAMTNARKGEESTLALLEENRKFGGQNGVSPTSLAAMIKYYRAEYKILAANIVELKSTEQEQQKTVDKLKKQMQEAGGSGQNAGQLVVRLNANEAVKTNFDINYFTDNVYWTPFYEIRVDNLNEPVQLVYKANVSQNTGIDWKQIKMAFSSGNPRRNNNAPQLNPWWVGFQREQEVTVEMMLQGKAAGVQIENAVVTAPSNDMAVVEENQLTTSFVVNTPYDVYSNQKPQAVQLKQYQLPAKYSYFTAPRLDDAAFLVAKVSDWAKYNLLPGNANLIIDNNFAGSSYINPNSTEDTLTLSLGRDERIVTKRERINEEGSTSFFGTSQKRVYTYEISIRNSRKESVDIDVKEQFPLSTEKDIEIKLLETSNAKVDNDKGELSWNLNIKSGETKKLKVSYSVKLPKDKVISGM</sequence>
<dbReference type="PANTHER" id="PTHR31005">
    <property type="entry name" value="DUF4139 DOMAIN-CONTAINING PROTEIN"/>
    <property type="match status" value="1"/>
</dbReference>
<keyword evidence="1" id="KW-0175">Coiled coil</keyword>
<organism evidence="4 5">
    <name type="scientific">Aequorivita viscosa</name>
    <dbReference type="NCBI Taxonomy" id="797419"/>
    <lineage>
        <taxon>Bacteria</taxon>
        <taxon>Pseudomonadati</taxon>
        <taxon>Bacteroidota</taxon>
        <taxon>Flavobacteriia</taxon>
        <taxon>Flavobacteriales</taxon>
        <taxon>Flavobacteriaceae</taxon>
        <taxon>Aequorivita</taxon>
    </lineage>
</organism>
<dbReference type="Pfam" id="PF13600">
    <property type="entry name" value="DUF4140"/>
    <property type="match status" value="1"/>
</dbReference>
<evidence type="ECO:0000313" key="5">
    <source>
        <dbReference type="Proteomes" id="UP000184172"/>
    </source>
</evidence>
<dbReference type="EMBL" id="FQYV01000026">
    <property type="protein sequence ID" value="SHJ80368.1"/>
    <property type="molecule type" value="Genomic_DNA"/>
</dbReference>
<dbReference type="RefSeq" id="WP_073220816.1">
    <property type="nucleotide sequence ID" value="NZ_FNNS01000023.1"/>
</dbReference>
<gene>
    <name evidence="4" type="ORF">SAMN04487908_12631</name>
</gene>
<evidence type="ECO:0000313" key="4">
    <source>
        <dbReference type="EMBL" id="SHJ80368.1"/>
    </source>
</evidence>
<dbReference type="Proteomes" id="UP000184172">
    <property type="component" value="Unassembled WGS sequence"/>
</dbReference>
<evidence type="ECO:0008006" key="6">
    <source>
        <dbReference type="Google" id="ProtNLM"/>
    </source>
</evidence>
<dbReference type="Pfam" id="PF13598">
    <property type="entry name" value="DUF4139"/>
    <property type="match status" value="1"/>
</dbReference>
<reference evidence="5" key="1">
    <citation type="submission" date="2016-11" db="EMBL/GenBank/DDBJ databases">
        <authorList>
            <person name="Varghese N."/>
            <person name="Submissions S."/>
        </authorList>
    </citation>
    <scope>NUCLEOTIDE SEQUENCE [LARGE SCALE GENOMIC DNA]</scope>
    <source>
        <strain evidence="5">DSM 26349</strain>
    </source>
</reference>
<feature type="coiled-coil region" evidence="1">
    <location>
        <begin position="109"/>
        <end position="143"/>
    </location>
</feature>
<dbReference type="InterPro" id="IPR011935">
    <property type="entry name" value="CHP02231"/>
</dbReference>
<dbReference type="InterPro" id="IPR025554">
    <property type="entry name" value="DUF4140"/>
</dbReference>
<evidence type="ECO:0000256" key="1">
    <source>
        <dbReference type="SAM" id="Coils"/>
    </source>
</evidence>
<keyword evidence="5" id="KW-1185">Reference proteome</keyword>
<evidence type="ECO:0000259" key="2">
    <source>
        <dbReference type="Pfam" id="PF13598"/>
    </source>
</evidence>
<feature type="domain" description="DUF4139" evidence="2">
    <location>
        <begin position="224"/>
        <end position="527"/>
    </location>
</feature>
<dbReference type="OrthoDB" id="634585at2"/>
<dbReference type="NCBIfam" id="TIGR02231">
    <property type="entry name" value="mucoidy inhibitor MuiA family protein"/>
    <property type="match status" value="1"/>
</dbReference>
<feature type="domain" description="DUF4140" evidence="3">
    <location>
        <begin position="39"/>
        <end position="140"/>
    </location>
</feature>
<dbReference type="PANTHER" id="PTHR31005:SF8">
    <property type="entry name" value="DUF4139 DOMAIN-CONTAINING PROTEIN"/>
    <property type="match status" value="1"/>
</dbReference>
<protein>
    <recommendedName>
        <fullName evidence="6">Mucoidy inhibitor MuiA family protein</fullName>
    </recommendedName>
</protein>